<evidence type="ECO:0000313" key="1">
    <source>
        <dbReference type="EMBL" id="MBY3593989.1"/>
    </source>
</evidence>
<keyword evidence="2" id="KW-1185">Reference proteome</keyword>
<gene>
    <name evidence="1" type="ORF">HJA87_29560</name>
</gene>
<proteinExistence type="predicted"/>
<evidence type="ECO:0000313" key="2">
    <source>
        <dbReference type="Proteomes" id="UP000720124"/>
    </source>
</evidence>
<dbReference type="RefSeq" id="WP_205910759.1">
    <property type="nucleotide sequence ID" value="NZ_JABDWX010000025.1"/>
</dbReference>
<organism evidence="1 2">
    <name type="scientific">Rhizobium bangladeshense</name>
    <dbReference type="NCBI Taxonomy" id="1138189"/>
    <lineage>
        <taxon>Bacteria</taxon>
        <taxon>Pseudomonadati</taxon>
        <taxon>Pseudomonadota</taxon>
        <taxon>Alphaproteobacteria</taxon>
        <taxon>Hyphomicrobiales</taxon>
        <taxon>Rhizobiaceae</taxon>
        <taxon>Rhizobium/Agrobacterium group</taxon>
        <taxon>Rhizobium</taxon>
    </lineage>
</organism>
<dbReference type="Proteomes" id="UP000720124">
    <property type="component" value="Unassembled WGS sequence"/>
</dbReference>
<sequence>MAARLVVLIVGTHSAAEQKAIRRHLQRKRSVDDDFVIRTVFVRSVEDALHETRVNTEIQAVVIRNGLPLRSQDRHLATSHWGLEGLGADIEAVPESERGPTLGRLIAEFRPELDLYLFTDGNVEEIAARTGETFTRIFFREEDCDELYSSIIRNVVQRYDAPFFFALRDHAKLPVSNFHALPVSRGKSIRNSKWIGACATI</sequence>
<reference evidence="1 2" key="1">
    <citation type="submission" date="2020-06" db="EMBL/GenBank/DDBJ databases">
        <title>Global-level population genomics: horizontal gene transfer, symbiosis and evolution in Rhizobia.</title>
        <authorList>
            <person name="Gai Y."/>
        </authorList>
    </citation>
    <scope>NUCLEOTIDE SEQUENCE [LARGE SCALE GENOMIC DNA]</scope>
    <source>
        <strain evidence="1 2">PLR6_1b</strain>
    </source>
</reference>
<protein>
    <submittedName>
        <fullName evidence="1">Uncharacterized protein</fullName>
    </submittedName>
</protein>
<name>A0ABS7LRI0_9HYPH</name>
<comment type="caution">
    <text evidence="1">The sequence shown here is derived from an EMBL/GenBank/DDBJ whole genome shotgun (WGS) entry which is preliminary data.</text>
</comment>
<dbReference type="EMBL" id="JABTXI010000015">
    <property type="protein sequence ID" value="MBY3593989.1"/>
    <property type="molecule type" value="Genomic_DNA"/>
</dbReference>
<accession>A0ABS7LRI0</accession>